<proteinExistence type="predicted"/>
<name>A0A9W8XB49_9PLEO</name>
<evidence type="ECO:0000313" key="2">
    <source>
        <dbReference type="EMBL" id="KAJ4345876.1"/>
    </source>
</evidence>
<evidence type="ECO:0000256" key="1">
    <source>
        <dbReference type="SAM" id="Coils"/>
    </source>
</evidence>
<comment type="caution">
    <text evidence="2">The sequence shown here is derived from an EMBL/GenBank/DDBJ whole genome shotgun (WGS) entry which is preliminary data.</text>
</comment>
<dbReference type="Gene3D" id="1.20.58.60">
    <property type="match status" value="1"/>
</dbReference>
<dbReference type="Proteomes" id="UP001140513">
    <property type="component" value="Unassembled WGS sequence"/>
</dbReference>
<evidence type="ECO:0000313" key="3">
    <source>
        <dbReference type="Proteomes" id="UP001140513"/>
    </source>
</evidence>
<sequence>MDLDYDFETAEAKAGAFCEAAEAVISNVKSMEQTREDLRLLLERTRTFLNEKESLESDLRNIEALSAKARELDKNRAAMSPRVRRHVDDYKKDMKDLKEKIRKKEAELRESYEEYEEEKVRLATAENAQIEEMKNALEAYRGEATGPLVT</sequence>
<keyword evidence="3" id="KW-1185">Reference proteome</keyword>
<reference evidence="2" key="1">
    <citation type="submission" date="2022-10" db="EMBL/GenBank/DDBJ databases">
        <title>Tapping the CABI collections for fungal endophytes: first genome assemblies for Collariella, Neodidymelliopsis, Ascochyta clinopodiicola, Didymella pomorum, Didymosphaeria variabile, Neocosmospora piperis and Neocucurbitaria cava.</title>
        <authorList>
            <person name="Hill R."/>
        </authorList>
    </citation>
    <scope>NUCLEOTIDE SEQUENCE</scope>
    <source>
        <strain evidence="2">IMI 356815</strain>
    </source>
</reference>
<accession>A0A9W8XB49</accession>
<feature type="coiled-coil region" evidence="1">
    <location>
        <begin position="52"/>
        <end position="143"/>
    </location>
</feature>
<dbReference type="RefSeq" id="XP_056066040.1">
    <property type="nucleotide sequence ID" value="XM_056220737.1"/>
</dbReference>
<gene>
    <name evidence="2" type="ORF">N0V89_012012</name>
</gene>
<dbReference type="GeneID" id="80915542"/>
<protein>
    <submittedName>
        <fullName evidence="2">Uncharacterized protein</fullName>
    </submittedName>
</protein>
<dbReference type="AlphaFoldDB" id="A0A9W8XB49"/>
<dbReference type="EMBL" id="JAPEUX010000009">
    <property type="protein sequence ID" value="KAJ4345876.1"/>
    <property type="molecule type" value="Genomic_DNA"/>
</dbReference>
<keyword evidence="1" id="KW-0175">Coiled coil</keyword>
<organism evidence="2 3">
    <name type="scientific">Didymosphaeria variabile</name>
    <dbReference type="NCBI Taxonomy" id="1932322"/>
    <lineage>
        <taxon>Eukaryota</taxon>
        <taxon>Fungi</taxon>
        <taxon>Dikarya</taxon>
        <taxon>Ascomycota</taxon>
        <taxon>Pezizomycotina</taxon>
        <taxon>Dothideomycetes</taxon>
        <taxon>Pleosporomycetidae</taxon>
        <taxon>Pleosporales</taxon>
        <taxon>Massarineae</taxon>
        <taxon>Didymosphaeriaceae</taxon>
        <taxon>Didymosphaeria</taxon>
    </lineage>
</organism>